<evidence type="ECO:0000256" key="1">
    <source>
        <dbReference type="SAM" id="MobiDB-lite"/>
    </source>
</evidence>
<dbReference type="AlphaFoldDB" id="A0A4Z2J988"/>
<organism evidence="2 3">
    <name type="scientific">Liparis tanakae</name>
    <name type="common">Tanaka's snailfish</name>
    <dbReference type="NCBI Taxonomy" id="230148"/>
    <lineage>
        <taxon>Eukaryota</taxon>
        <taxon>Metazoa</taxon>
        <taxon>Chordata</taxon>
        <taxon>Craniata</taxon>
        <taxon>Vertebrata</taxon>
        <taxon>Euteleostomi</taxon>
        <taxon>Actinopterygii</taxon>
        <taxon>Neopterygii</taxon>
        <taxon>Teleostei</taxon>
        <taxon>Neoteleostei</taxon>
        <taxon>Acanthomorphata</taxon>
        <taxon>Eupercaria</taxon>
        <taxon>Perciformes</taxon>
        <taxon>Cottioidei</taxon>
        <taxon>Cottales</taxon>
        <taxon>Liparidae</taxon>
        <taxon>Liparis</taxon>
    </lineage>
</organism>
<reference evidence="2 3" key="1">
    <citation type="submission" date="2019-03" db="EMBL/GenBank/DDBJ databases">
        <title>First draft genome of Liparis tanakae, snailfish: a comprehensive survey of snailfish specific genes.</title>
        <authorList>
            <person name="Kim W."/>
            <person name="Song I."/>
            <person name="Jeong J.-H."/>
            <person name="Kim D."/>
            <person name="Kim S."/>
            <person name="Ryu S."/>
            <person name="Song J.Y."/>
            <person name="Lee S.K."/>
        </authorList>
    </citation>
    <scope>NUCLEOTIDE SEQUENCE [LARGE SCALE GENOMIC DNA]</scope>
    <source>
        <tissue evidence="2">Muscle</tissue>
    </source>
</reference>
<evidence type="ECO:0000313" key="2">
    <source>
        <dbReference type="EMBL" id="TNN86248.1"/>
    </source>
</evidence>
<comment type="caution">
    <text evidence="2">The sequence shown here is derived from an EMBL/GenBank/DDBJ whole genome shotgun (WGS) entry which is preliminary data.</text>
</comment>
<feature type="compositionally biased region" description="Basic residues" evidence="1">
    <location>
        <begin position="36"/>
        <end position="50"/>
    </location>
</feature>
<feature type="compositionally biased region" description="Basic residues" evidence="1">
    <location>
        <begin position="13"/>
        <end position="23"/>
    </location>
</feature>
<sequence length="201" mass="22877">MMAGIRIRKHLLSRGGSHLKKSSQRQAQGKALNSSRGHRHQANHSLKKDRHSCVGIDRLDPQTSLVGIKLLQRQGHSRKASFKESLNKVNLRDRHSKARPSRELNNRLGRVELNQVLQKHHHNSRAPLKLPSRAHLKGDNNSKAFGLHSINRPRTSLAHNHETRRDLVRPACAEQGLHHRKQPKLALRRQQQLSPFAQSAT</sequence>
<proteinExistence type="predicted"/>
<protein>
    <submittedName>
        <fullName evidence="2">Uncharacterized protein</fullName>
    </submittedName>
</protein>
<feature type="region of interest" description="Disordered" evidence="1">
    <location>
        <begin position="13"/>
        <end position="50"/>
    </location>
</feature>
<accession>A0A4Z2J988</accession>
<keyword evidence="3" id="KW-1185">Reference proteome</keyword>
<feature type="compositionally biased region" description="Polar residues" evidence="1">
    <location>
        <begin position="24"/>
        <end position="35"/>
    </location>
</feature>
<dbReference type="Proteomes" id="UP000314294">
    <property type="component" value="Unassembled WGS sequence"/>
</dbReference>
<evidence type="ECO:0000313" key="3">
    <source>
        <dbReference type="Proteomes" id="UP000314294"/>
    </source>
</evidence>
<name>A0A4Z2J988_9TELE</name>
<gene>
    <name evidence="2" type="ORF">EYF80_003665</name>
</gene>
<dbReference type="EMBL" id="SRLO01000017">
    <property type="protein sequence ID" value="TNN86248.1"/>
    <property type="molecule type" value="Genomic_DNA"/>
</dbReference>